<feature type="domain" description="Glycosyl transferase family 1" evidence="1">
    <location>
        <begin position="179"/>
        <end position="336"/>
    </location>
</feature>
<evidence type="ECO:0000313" key="3">
    <source>
        <dbReference type="EMBL" id="CAB4860926.1"/>
    </source>
</evidence>
<feature type="domain" description="Glycosyltransferase subfamily 4-like N-terminal" evidence="2">
    <location>
        <begin position="18"/>
        <end position="178"/>
    </location>
</feature>
<sequence>MSPPRRVVIVSPYALDVFGGVQEQVLGMSRELMSRGIETLVVSPEGGAPTSETPARLVRLGGCVSIPANGSKAPITLSPVAAQRARRAIENFDAEVIFFHEPFAPLVGYGALLGTSSAIRVGTFHRSGGGPAYRFTKPLLRQVIRRLDALVAVSDRAAVTLRNATGVEAEVLFNGFEMNRFAPRERPSVPTILFVGRFETRKGAHVVIEAVKSWREVGGPEVHLIMAGDGPDGANLRRLADGDSAISFVGAISDAEKRHLLGESAVVVAASLFGESFGMTLLEGMASGAAVVASDIDGYREAAGGFATLFEPNDPTDLRRAISTALAQTDTQRHEARRHAEGWSMQALVDHYLRIYDRCQARR</sequence>
<dbReference type="Pfam" id="PF00534">
    <property type="entry name" value="Glycos_transf_1"/>
    <property type="match status" value="1"/>
</dbReference>
<reference evidence="3" key="1">
    <citation type="submission" date="2020-05" db="EMBL/GenBank/DDBJ databases">
        <authorList>
            <person name="Chiriac C."/>
            <person name="Salcher M."/>
            <person name="Ghai R."/>
            <person name="Kavagutti S V."/>
        </authorList>
    </citation>
    <scope>NUCLEOTIDE SEQUENCE</scope>
</reference>
<gene>
    <name evidence="3" type="ORF">UFOPK3381_00246</name>
</gene>
<dbReference type="PANTHER" id="PTHR45947:SF3">
    <property type="entry name" value="SULFOQUINOVOSYL TRANSFERASE SQD2"/>
    <property type="match status" value="1"/>
</dbReference>
<organism evidence="3">
    <name type="scientific">freshwater metagenome</name>
    <dbReference type="NCBI Taxonomy" id="449393"/>
    <lineage>
        <taxon>unclassified sequences</taxon>
        <taxon>metagenomes</taxon>
        <taxon>ecological metagenomes</taxon>
    </lineage>
</organism>
<dbReference type="SUPFAM" id="SSF53756">
    <property type="entry name" value="UDP-Glycosyltransferase/glycogen phosphorylase"/>
    <property type="match status" value="1"/>
</dbReference>
<evidence type="ECO:0000259" key="1">
    <source>
        <dbReference type="Pfam" id="PF00534"/>
    </source>
</evidence>
<dbReference type="InterPro" id="IPR050194">
    <property type="entry name" value="Glycosyltransferase_grp1"/>
</dbReference>
<protein>
    <submittedName>
        <fullName evidence="3">Unannotated protein</fullName>
    </submittedName>
</protein>
<dbReference type="AlphaFoldDB" id="A0A6J7CT00"/>
<dbReference type="InterPro" id="IPR001296">
    <property type="entry name" value="Glyco_trans_1"/>
</dbReference>
<dbReference type="EMBL" id="CAFBLN010000005">
    <property type="protein sequence ID" value="CAB4860926.1"/>
    <property type="molecule type" value="Genomic_DNA"/>
</dbReference>
<dbReference type="Gene3D" id="3.40.50.2000">
    <property type="entry name" value="Glycogen Phosphorylase B"/>
    <property type="match status" value="2"/>
</dbReference>
<proteinExistence type="predicted"/>
<dbReference type="GO" id="GO:0016757">
    <property type="term" value="F:glycosyltransferase activity"/>
    <property type="evidence" value="ECO:0007669"/>
    <property type="project" value="InterPro"/>
</dbReference>
<dbReference type="PANTHER" id="PTHR45947">
    <property type="entry name" value="SULFOQUINOVOSYL TRANSFERASE SQD2"/>
    <property type="match status" value="1"/>
</dbReference>
<dbReference type="InterPro" id="IPR028098">
    <property type="entry name" value="Glyco_trans_4-like_N"/>
</dbReference>
<dbReference type="Pfam" id="PF13439">
    <property type="entry name" value="Glyco_transf_4"/>
    <property type="match status" value="1"/>
</dbReference>
<accession>A0A6J7CT00</accession>
<dbReference type="CDD" id="cd03801">
    <property type="entry name" value="GT4_PimA-like"/>
    <property type="match status" value="1"/>
</dbReference>
<name>A0A6J7CT00_9ZZZZ</name>
<evidence type="ECO:0000259" key="2">
    <source>
        <dbReference type="Pfam" id="PF13439"/>
    </source>
</evidence>